<evidence type="ECO:0000256" key="1">
    <source>
        <dbReference type="SAM" id="Phobius"/>
    </source>
</evidence>
<keyword evidence="1" id="KW-0812">Transmembrane</keyword>
<accession>A0A2R7Y473</accession>
<evidence type="ECO:0000313" key="2">
    <source>
        <dbReference type="EMBL" id="PUA32157.1"/>
    </source>
</evidence>
<comment type="caution">
    <text evidence="2">The sequence shown here is derived from an EMBL/GenBank/DDBJ whole genome shotgun (WGS) entry which is preliminary data.</text>
</comment>
<name>A0A2R7Y473_9CREN</name>
<keyword evidence="1" id="KW-1133">Transmembrane helix</keyword>
<organism evidence="2 3">
    <name type="scientific">Zestosphaera tikiterensis</name>
    <dbReference type="NCBI Taxonomy" id="1973259"/>
    <lineage>
        <taxon>Archaea</taxon>
        <taxon>Thermoproteota</taxon>
        <taxon>Thermoprotei</taxon>
        <taxon>Desulfurococcales</taxon>
        <taxon>Desulfurococcaceae</taxon>
        <taxon>Zestosphaera</taxon>
    </lineage>
</organism>
<keyword evidence="1" id="KW-0472">Membrane</keyword>
<reference evidence="2" key="2">
    <citation type="journal article" date="2018" name="Syst. Appl. Microbiol.">
        <title>A new symbiotic nanoarchaeote (Candidatus Nanoclepta minutus) and its host (Zestosphaera tikiterensis gen. nov., sp. nov.) from a New Zealand hot spring.</title>
        <authorList>
            <person name="St John E."/>
            <person name="Liu Y."/>
            <person name="Podar M."/>
            <person name="Stott M.B."/>
            <person name="Meneghin J."/>
            <person name="Chen Z."/>
            <person name="Lagutin K."/>
            <person name="Mitchell K."/>
            <person name="Reysenbach A.L."/>
        </authorList>
    </citation>
    <scope>NUCLEOTIDE SEQUENCE [LARGE SCALE GENOMIC DNA]</scope>
    <source>
        <strain evidence="2">NZ3</strain>
    </source>
</reference>
<evidence type="ECO:0000313" key="3">
    <source>
        <dbReference type="Proteomes" id="UP000244093"/>
    </source>
</evidence>
<proteinExistence type="predicted"/>
<feature type="transmembrane region" description="Helical" evidence="1">
    <location>
        <begin position="81"/>
        <end position="100"/>
    </location>
</feature>
<protein>
    <submittedName>
        <fullName evidence="2">Uncharacterized protein</fullName>
    </submittedName>
</protein>
<feature type="transmembrane region" description="Helical" evidence="1">
    <location>
        <begin position="57"/>
        <end position="75"/>
    </location>
</feature>
<dbReference type="AlphaFoldDB" id="A0A2R7Y473"/>
<dbReference type="EMBL" id="NBVN01000004">
    <property type="protein sequence ID" value="PUA32157.1"/>
    <property type="molecule type" value="Genomic_DNA"/>
</dbReference>
<sequence>MEVSISTLTASMFFILLAFSVLGILLGFNVGIIVGADLTVFSIMFLVYGAKVKKEKVLYVFWGLLTLVLAITITISTIYGFIYGLIALFIGIGVLILYAGKR</sequence>
<feature type="transmembrane region" description="Helical" evidence="1">
    <location>
        <begin position="32"/>
        <end position="50"/>
    </location>
</feature>
<dbReference type="Proteomes" id="UP000244093">
    <property type="component" value="Unassembled WGS sequence"/>
</dbReference>
<feature type="transmembrane region" description="Helical" evidence="1">
    <location>
        <begin position="7"/>
        <end position="26"/>
    </location>
</feature>
<reference evidence="2" key="1">
    <citation type="submission" date="2017-04" db="EMBL/GenBank/DDBJ databases">
        <authorList>
            <person name="Afonso C.L."/>
            <person name="Miller P.J."/>
            <person name="Scott M.A."/>
            <person name="Spackman E."/>
            <person name="Goraichik I."/>
            <person name="Dimitrov K.M."/>
            <person name="Suarez D.L."/>
            <person name="Swayne D.E."/>
        </authorList>
    </citation>
    <scope>NUCLEOTIDE SEQUENCE</scope>
    <source>
        <strain evidence="2">NZ3</strain>
    </source>
</reference>
<gene>
    <name evidence="2" type="ORF">B7O98_05655</name>
</gene>